<sequence>MPPKQSITKPTTKAKATTTATKMKQTGSVTSSGVKTSVKPTTKKVGSTDTAKKTVIKTGTKTAKKVSKKSLEKGQEKKQEEEEKKNEEIQDKEQNSENSKKESQEESKESQEQKGEAVVKYNHYNSKFPVINGQMKFTDIDEEYALSFVYEGNFGKKLIELGDESQQNNNKNDNTHFLESKDFVTDKVDEQGKQIIETVFYGVKIGGSYKILIIEDKEAEEKIVHKAYKAPEQEKEDKKRGEGCSCLFGNPCQDKYVCQDWNNREAVARKNGWKGFS</sequence>
<accession>A0A0V0QJP6</accession>
<organism evidence="2 3">
    <name type="scientific">Pseudocohnilembus persalinus</name>
    <name type="common">Ciliate</name>
    <dbReference type="NCBI Taxonomy" id="266149"/>
    <lineage>
        <taxon>Eukaryota</taxon>
        <taxon>Sar</taxon>
        <taxon>Alveolata</taxon>
        <taxon>Ciliophora</taxon>
        <taxon>Intramacronucleata</taxon>
        <taxon>Oligohymenophorea</taxon>
        <taxon>Scuticociliatia</taxon>
        <taxon>Philasterida</taxon>
        <taxon>Pseudocohnilembidae</taxon>
        <taxon>Pseudocohnilembus</taxon>
    </lineage>
</organism>
<gene>
    <name evidence="2" type="ORF">PPERSA_09961</name>
</gene>
<evidence type="ECO:0000256" key="1">
    <source>
        <dbReference type="SAM" id="MobiDB-lite"/>
    </source>
</evidence>
<dbReference type="OrthoDB" id="73831at2759"/>
<evidence type="ECO:0000313" key="2">
    <source>
        <dbReference type="EMBL" id="KRX02344.1"/>
    </source>
</evidence>
<feature type="compositionally biased region" description="Basic and acidic residues" evidence="1">
    <location>
        <begin position="69"/>
        <end position="116"/>
    </location>
</feature>
<keyword evidence="3" id="KW-1185">Reference proteome</keyword>
<dbReference type="OMA" id="VEQAPND"/>
<comment type="caution">
    <text evidence="2">The sequence shown here is derived from an EMBL/GenBank/DDBJ whole genome shotgun (WGS) entry which is preliminary data.</text>
</comment>
<evidence type="ECO:0000313" key="3">
    <source>
        <dbReference type="Proteomes" id="UP000054937"/>
    </source>
</evidence>
<name>A0A0V0QJP6_PSEPJ</name>
<dbReference type="InParanoid" id="A0A0V0QJP6"/>
<feature type="compositionally biased region" description="Low complexity" evidence="1">
    <location>
        <begin position="8"/>
        <end position="48"/>
    </location>
</feature>
<dbReference type="AlphaFoldDB" id="A0A0V0QJP6"/>
<dbReference type="EMBL" id="LDAU01000155">
    <property type="protein sequence ID" value="KRX02344.1"/>
    <property type="molecule type" value="Genomic_DNA"/>
</dbReference>
<dbReference type="Proteomes" id="UP000054937">
    <property type="component" value="Unassembled WGS sequence"/>
</dbReference>
<feature type="region of interest" description="Disordered" evidence="1">
    <location>
        <begin position="1"/>
        <end position="116"/>
    </location>
</feature>
<proteinExistence type="predicted"/>
<protein>
    <submittedName>
        <fullName evidence="2">Uncharacterized protein</fullName>
    </submittedName>
</protein>
<reference evidence="2 3" key="1">
    <citation type="journal article" date="2015" name="Sci. Rep.">
        <title>Genome of the facultative scuticociliatosis pathogen Pseudocohnilembus persalinus provides insight into its virulence through horizontal gene transfer.</title>
        <authorList>
            <person name="Xiong J."/>
            <person name="Wang G."/>
            <person name="Cheng J."/>
            <person name="Tian M."/>
            <person name="Pan X."/>
            <person name="Warren A."/>
            <person name="Jiang C."/>
            <person name="Yuan D."/>
            <person name="Miao W."/>
        </authorList>
    </citation>
    <scope>NUCLEOTIDE SEQUENCE [LARGE SCALE GENOMIC DNA]</scope>
    <source>
        <strain evidence="2">36N120E</strain>
    </source>
</reference>